<evidence type="ECO:0000313" key="2">
    <source>
        <dbReference type="EMBL" id="CAD7012267.1"/>
    </source>
</evidence>
<keyword evidence="3" id="KW-1185">Reference proteome</keyword>
<name>A0A811VAH4_CERCA</name>
<gene>
    <name evidence="2" type="ORF">CCAP1982_LOCUS20363</name>
</gene>
<protein>
    <submittedName>
        <fullName evidence="2">(Mediterranean fruit fly) hypothetical protein</fullName>
    </submittedName>
</protein>
<reference evidence="2" key="1">
    <citation type="submission" date="2020-11" db="EMBL/GenBank/DDBJ databases">
        <authorList>
            <person name="Whitehead M."/>
        </authorList>
    </citation>
    <scope>NUCLEOTIDE SEQUENCE</scope>
    <source>
        <strain evidence="2">EGII</strain>
    </source>
</reference>
<sequence>MREKTNHQQQQSFRRKTKTHFPPSEPISIEIITSTATNNKRGTRITTTETTTCDIFNKSSESVYLAYLVYIYVICNNLQNNSKEIYIHMYNFCQFFFFCGE</sequence>
<evidence type="ECO:0000313" key="3">
    <source>
        <dbReference type="Proteomes" id="UP000606786"/>
    </source>
</evidence>
<accession>A0A811VAH4</accession>
<evidence type="ECO:0000256" key="1">
    <source>
        <dbReference type="SAM" id="MobiDB-lite"/>
    </source>
</evidence>
<proteinExistence type="predicted"/>
<feature type="region of interest" description="Disordered" evidence="1">
    <location>
        <begin position="1"/>
        <end position="24"/>
    </location>
</feature>
<dbReference type="Proteomes" id="UP000606786">
    <property type="component" value="Unassembled WGS sequence"/>
</dbReference>
<organism evidence="2 3">
    <name type="scientific">Ceratitis capitata</name>
    <name type="common">Mediterranean fruit fly</name>
    <name type="synonym">Tephritis capitata</name>
    <dbReference type="NCBI Taxonomy" id="7213"/>
    <lineage>
        <taxon>Eukaryota</taxon>
        <taxon>Metazoa</taxon>
        <taxon>Ecdysozoa</taxon>
        <taxon>Arthropoda</taxon>
        <taxon>Hexapoda</taxon>
        <taxon>Insecta</taxon>
        <taxon>Pterygota</taxon>
        <taxon>Neoptera</taxon>
        <taxon>Endopterygota</taxon>
        <taxon>Diptera</taxon>
        <taxon>Brachycera</taxon>
        <taxon>Muscomorpha</taxon>
        <taxon>Tephritoidea</taxon>
        <taxon>Tephritidae</taxon>
        <taxon>Ceratitis</taxon>
        <taxon>Ceratitis</taxon>
    </lineage>
</organism>
<dbReference type="AlphaFoldDB" id="A0A811VAH4"/>
<comment type="caution">
    <text evidence="2">The sequence shown here is derived from an EMBL/GenBank/DDBJ whole genome shotgun (WGS) entry which is preliminary data.</text>
</comment>
<dbReference type="EMBL" id="CAJHJT010000056">
    <property type="protein sequence ID" value="CAD7012267.1"/>
    <property type="molecule type" value="Genomic_DNA"/>
</dbReference>